<dbReference type="SMART" id="SM00880">
    <property type="entry name" value="CHAD"/>
    <property type="match status" value="1"/>
</dbReference>
<proteinExistence type="predicted"/>
<reference evidence="2 3" key="1">
    <citation type="submission" date="2020-01" db="EMBL/GenBank/DDBJ databases">
        <title>Frigidibacter albus SP32T (=CGMCC 1.13995T).</title>
        <authorList>
            <person name="Liao X."/>
        </authorList>
    </citation>
    <scope>NUCLEOTIDE SEQUENCE [LARGE SCALE GENOMIC DNA]</scope>
    <source>
        <strain evidence="2 3">SP32</strain>
    </source>
</reference>
<evidence type="ECO:0000313" key="2">
    <source>
        <dbReference type="EMBL" id="MZQ89418.1"/>
    </source>
</evidence>
<dbReference type="EMBL" id="WWNR01000005">
    <property type="protein sequence ID" value="MZQ89418.1"/>
    <property type="molecule type" value="Genomic_DNA"/>
</dbReference>
<name>A0A6L8VGC2_9RHOB</name>
<sequence>MAYAFDLADLDTAAAVRRIAAEELTAALSEMDDPAIPEAKLVHGLRKHVKMIRGLIRLVRPNFPGYDLENAALRDAARGISGLRDAEVLRATLERIAAKAPPEAADALDHLRAALASHQEDTRDDGAAEALAAFRLAVQESLLRVPDWKLRGKALNLLEDGLATTWEKAKKRQKQALRAPGAETIHDWRKRVKDHWYQSRLLIPIWPEMMQPHVATADDIGEWLGEHHDIAVFLDRLDGEALSTSDHETLSALARKRQEKLEKKAHAAATRLFAGTDRALLDRWGSWWKVWQASR</sequence>
<evidence type="ECO:0000259" key="1">
    <source>
        <dbReference type="PROSITE" id="PS51708"/>
    </source>
</evidence>
<dbReference type="RefSeq" id="WP_161345954.1">
    <property type="nucleotide sequence ID" value="NZ_BMGW01000005.1"/>
</dbReference>
<dbReference type="Gene3D" id="1.40.20.10">
    <property type="entry name" value="CHAD domain"/>
    <property type="match status" value="1"/>
</dbReference>
<gene>
    <name evidence="2" type="ORF">GS660_09980</name>
</gene>
<dbReference type="AlphaFoldDB" id="A0A6L8VGC2"/>
<evidence type="ECO:0000313" key="3">
    <source>
        <dbReference type="Proteomes" id="UP000477083"/>
    </source>
</evidence>
<protein>
    <submittedName>
        <fullName evidence="2">CHAD domain-containing protein</fullName>
    </submittedName>
</protein>
<dbReference type="OrthoDB" id="9810907at2"/>
<dbReference type="InterPro" id="IPR038186">
    <property type="entry name" value="CHAD_dom_sf"/>
</dbReference>
<dbReference type="Pfam" id="PF05235">
    <property type="entry name" value="CHAD"/>
    <property type="match status" value="1"/>
</dbReference>
<dbReference type="InterPro" id="IPR007899">
    <property type="entry name" value="CHAD_dom"/>
</dbReference>
<dbReference type="PANTHER" id="PTHR39339">
    <property type="entry name" value="SLR1444 PROTEIN"/>
    <property type="match status" value="1"/>
</dbReference>
<dbReference type="Proteomes" id="UP000477083">
    <property type="component" value="Unassembled WGS sequence"/>
</dbReference>
<accession>A0A6L8VGC2</accession>
<organism evidence="2 3">
    <name type="scientific">Frigidibacter albus</name>
    <dbReference type="NCBI Taxonomy" id="1465486"/>
    <lineage>
        <taxon>Bacteria</taxon>
        <taxon>Pseudomonadati</taxon>
        <taxon>Pseudomonadota</taxon>
        <taxon>Alphaproteobacteria</taxon>
        <taxon>Rhodobacterales</taxon>
        <taxon>Paracoccaceae</taxon>
        <taxon>Frigidibacter</taxon>
    </lineage>
</organism>
<feature type="domain" description="CHAD" evidence="1">
    <location>
        <begin position="9"/>
        <end position="278"/>
    </location>
</feature>
<dbReference type="PROSITE" id="PS51708">
    <property type="entry name" value="CHAD"/>
    <property type="match status" value="1"/>
</dbReference>
<keyword evidence="3" id="KW-1185">Reference proteome</keyword>
<dbReference type="PANTHER" id="PTHR39339:SF1">
    <property type="entry name" value="CHAD DOMAIN-CONTAINING PROTEIN"/>
    <property type="match status" value="1"/>
</dbReference>
<comment type="caution">
    <text evidence="2">The sequence shown here is derived from an EMBL/GenBank/DDBJ whole genome shotgun (WGS) entry which is preliminary data.</text>
</comment>